<dbReference type="InterPro" id="IPR037066">
    <property type="entry name" value="Plug_dom_sf"/>
</dbReference>
<dbReference type="GO" id="GO:0015889">
    <property type="term" value="P:cobalamin transport"/>
    <property type="evidence" value="ECO:0007669"/>
    <property type="project" value="TreeGrafter"/>
</dbReference>
<dbReference type="InterPro" id="IPR010917">
    <property type="entry name" value="TonB_rcpt_CS"/>
</dbReference>
<dbReference type="SUPFAM" id="SSF56935">
    <property type="entry name" value="Porins"/>
    <property type="match status" value="1"/>
</dbReference>
<sequence length="650" mass="69352">MIRALLSSTALATALLAAPALADDQKAPEADVAGATGANGVAELVVTATRTVQPIEKVGAAVTVLTQPAIEASQAISVTELLAQTPSVTFARNGGVGTATSLYIRGAESHHTVVLIDGVKLNDPSSIQGGFNSGNLLVGDISRIEVLRGAQSTLWGSQAVGGVVNIVTAEPTTPFTSSLSAEAGARKTGYLRGAVGGASDKVTWRVAGGYYTTDGFSAHKTGKEADGYQNAGASGRLRVKLTDAVSVETRAVYSRGKNDFDGFNTDSPEFGRTKELVIYQGLNAALLDGRWNNRVGFAYTDTDRENYNPARAAVPMTFDAAGKNKRWEYQGVFAITETWTATFGAESERSRMRTRSPSVANPNVAFRTGKTSADSLYGQLQAEIAPGLTVTGGLRYEDHDAYGAHTLGQVGAAWALNDNATVLRAGYSQGFRAPGLYELFSEYGNPALSPEEFDSWEAGVEQRFLEGKVRASATVFHREADNEIRFFSCSFGATDTICAPGGVFRFGYYRNLQKTKAQGLELIAEARPVEGLTITGNYTYTEAELAAGANTGKQLSRRPKDLANLSATYRWPVGLSTTVAVRYVGKTYNNEANTVAVSDYATVDLRASYPISETLEVYGRVENALDKDYQTILNYGTPGRGAFLGLRARF</sequence>
<dbReference type="Proteomes" id="UP000001364">
    <property type="component" value="Chromosome"/>
</dbReference>
<evidence type="ECO:0000256" key="7">
    <source>
        <dbReference type="ARBA" id="ARBA00023077"/>
    </source>
</evidence>
<evidence type="ECO:0000256" key="5">
    <source>
        <dbReference type="ARBA" id="ARBA00022729"/>
    </source>
</evidence>
<evidence type="ECO:0000256" key="4">
    <source>
        <dbReference type="ARBA" id="ARBA00022692"/>
    </source>
</evidence>
<keyword evidence="8 10" id="KW-0472">Membrane</keyword>
<dbReference type="GO" id="GO:0006811">
    <property type="term" value="P:monoatomic ion transport"/>
    <property type="evidence" value="ECO:0007669"/>
    <property type="project" value="UniProtKB-KW"/>
</dbReference>
<gene>
    <name evidence="16" type="ordered locus">CCNA_01826</name>
</gene>
<comment type="subcellular location">
    <subcellularLocation>
        <location evidence="1 10">Cell outer membrane</location>
        <topology evidence="1 10">Multi-pass membrane protein</topology>
    </subcellularLocation>
</comment>
<dbReference type="PROSITE" id="PS52016">
    <property type="entry name" value="TONB_DEPENDENT_REC_3"/>
    <property type="match status" value="1"/>
</dbReference>
<keyword evidence="3 10" id="KW-1134">Transmembrane beta strand</keyword>
<keyword evidence="2 10" id="KW-0813">Transport</keyword>
<feature type="short sequence motif" description="TonB C-terminal box" evidence="11">
    <location>
        <begin position="633"/>
        <end position="650"/>
    </location>
</feature>
<keyword evidence="7 12" id="KW-0798">TonB box</keyword>
<keyword evidence="4 10" id="KW-0812">Transmembrane</keyword>
<evidence type="ECO:0000256" key="1">
    <source>
        <dbReference type="ARBA" id="ARBA00004571"/>
    </source>
</evidence>
<dbReference type="InterPro" id="IPR012910">
    <property type="entry name" value="Plug_dom"/>
</dbReference>
<dbReference type="KEGG" id="ccs:CCNA_01826"/>
<dbReference type="PATRIC" id="fig|565050.3.peg.1792"/>
<feature type="domain" description="TonB-dependent receptor plug" evidence="15">
    <location>
        <begin position="56"/>
        <end position="163"/>
    </location>
</feature>
<keyword evidence="16" id="KW-0675">Receptor</keyword>
<dbReference type="SMR" id="A0A0H3C7I0"/>
<dbReference type="PANTHER" id="PTHR30069">
    <property type="entry name" value="TONB-DEPENDENT OUTER MEMBRANE RECEPTOR"/>
    <property type="match status" value="1"/>
</dbReference>
<accession>A0A0H3C7I0</accession>
<evidence type="ECO:0000256" key="10">
    <source>
        <dbReference type="PROSITE-ProRule" id="PRU01360"/>
    </source>
</evidence>
<evidence type="ECO:0000256" key="3">
    <source>
        <dbReference type="ARBA" id="ARBA00022452"/>
    </source>
</evidence>
<evidence type="ECO:0000256" key="11">
    <source>
        <dbReference type="PROSITE-ProRule" id="PRU10144"/>
    </source>
</evidence>
<evidence type="ECO:0000256" key="9">
    <source>
        <dbReference type="ARBA" id="ARBA00023237"/>
    </source>
</evidence>
<dbReference type="OrthoDB" id="9796221at2"/>
<dbReference type="InterPro" id="IPR039426">
    <property type="entry name" value="TonB-dep_rcpt-like"/>
</dbReference>
<dbReference type="Gene3D" id="2.40.170.20">
    <property type="entry name" value="TonB-dependent receptor, beta-barrel domain"/>
    <property type="match status" value="1"/>
</dbReference>
<name>A0A0H3C7I0_CAUVN</name>
<keyword evidence="17" id="KW-1185">Reference proteome</keyword>
<comment type="similarity">
    <text evidence="10 12">Belongs to the TonB-dependent receptor family.</text>
</comment>
<evidence type="ECO:0000256" key="12">
    <source>
        <dbReference type="RuleBase" id="RU003357"/>
    </source>
</evidence>
<protein>
    <submittedName>
        <fullName evidence="16">Vitamin B12 receptor</fullName>
    </submittedName>
</protein>
<evidence type="ECO:0000256" key="2">
    <source>
        <dbReference type="ARBA" id="ARBA00022448"/>
    </source>
</evidence>
<organism evidence="16 17">
    <name type="scientific">Caulobacter vibrioides (strain NA1000 / CB15N)</name>
    <name type="common">Caulobacter crescentus</name>
    <dbReference type="NCBI Taxonomy" id="565050"/>
    <lineage>
        <taxon>Bacteria</taxon>
        <taxon>Pseudomonadati</taxon>
        <taxon>Pseudomonadota</taxon>
        <taxon>Alphaproteobacteria</taxon>
        <taxon>Caulobacterales</taxon>
        <taxon>Caulobacteraceae</taxon>
        <taxon>Caulobacter</taxon>
    </lineage>
</organism>
<dbReference type="EMBL" id="CP001340">
    <property type="protein sequence ID" value="ACL95291.1"/>
    <property type="molecule type" value="Genomic_DNA"/>
</dbReference>
<keyword evidence="5 13" id="KW-0732">Signal</keyword>
<reference evidence="16 17" key="1">
    <citation type="journal article" date="2010" name="J. Bacteriol.">
        <title>The genetic basis of laboratory adaptation in Caulobacter crescentus.</title>
        <authorList>
            <person name="Marks M.E."/>
            <person name="Castro-Rojas C.M."/>
            <person name="Teiling C."/>
            <person name="Du L."/>
            <person name="Kapatral V."/>
            <person name="Walunas T.L."/>
            <person name="Crosson S."/>
        </authorList>
    </citation>
    <scope>NUCLEOTIDE SEQUENCE [LARGE SCALE GENOMIC DNA]</scope>
    <source>
        <strain evidence="17">NA1000 / CB15N</strain>
    </source>
</reference>
<dbReference type="AlphaFoldDB" id="A0A0H3C7I0"/>
<dbReference type="InterPro" id="IPR036942">
    <property type="entry name" value="Beta-barrel_TonB_sf"/>
</dbReference>
<dbReference type="Pfam" id="PF00593">
    <property type="entry name" value="TonB_dep_Rec_b-barrel"/>
    <property type="match status" value="1"/>
</dbReference>
<dbReference type="InterPro" id="IPR000531">
    <property type="entry name" value="Beta-barrel_TonB"/>
</dbReference>
<keyword evidence="9 10" id="KW-0998">Cell outer membrane</keyword>
<proteinExistence type="inferred from homology"/>
<feature type="chain" id="PRO_5002605779" evidence="13">
    <location>
        <begin position="23"/>
        <end position="650"/>
    </location>
</feature>
<dbReference type="RefSeq" id="WP_010919618.1">
    <property type="nucleotide sequence ID" value="NC_011916.1"/>
</dbReference>
<dbReference type="CDD" id="cd01347">
    <property type="entry name" value="ligand_gated_channel"/>
    <property type="match status" value="1"/>
</dbReference>
<evidence type="ECO:0000259" key="14">
    <source>
        <dbReference type="Pfam" id="PF00593"/>
    </source>
</evidence>
<evidence type="ECO:0000256" key="8">
    <source>
        <dbReference type="ARBA" id="ARBA00023136"/>
    </source>
</evidence>
<dbReference type="PANTHER" id="PTHR30069:SF53">
    <property type="entry name" value="COLICIN I RECEPTOR-RELATED"/>
    <property type="match status" value="1"/>
</dbReference>
<evidence type="ECO:0000259" key="15">
    <source>
        <dbReference type="Pfam" id="PF07715"/>
    </source>
</evidence>
<dbReference type="HOGENOM" id="CLU_008287_18_5_5"/>
<dbReference type="PhylomeDB" id="A0A0H3C7I0"/>
<evidence type="ECO:0000313" key="17">
    <source>
        <dbReference type="Proteomes" id="UP000001364"/>
    </source>
</evidence>
<dbReference type="Pfam" id="PF07715">
    <property type="entry name" value="Plug"/>
    <property type="match status" value="1"/>
</dbReference>
<dbReference type="PROSITE" id="PS01156">
    <property type="entry name" value="TONB_DEPENDENT_REC_2"/>
    <property type="match status" value="1"/>
</dbReference>
<feature type="domain" description="TonB-dependent receptor-like beta-barrel" evidence="14">
    <location>
        <begin position="228"/>
        <end position="623"/>
    </location>
</feature>
<evidence type="ECO:0000313" key="16">
    <source>
        <dbReference type="EMBL" id="ACL95291.1"/>
    </source>
</evidence>
<dbReference type="Gene3D" id="2.170.130.10">
    <property type="entry name" value="TonB-dependent receptor, plug domain"/>
    <property type="match status" value="1"/>
</dbReference>
<evidence type="ECO:0000256" key="13">
    <source>
        <dbReference type="SAM" id="SignalP"/>
    </source>
</evidence>
<feature type="signal peptide" evidence="13">
    <location>
        <begin position="1"/>
        <end position="22"/>
    </location>
</feature>
<evidence type="ECO:0000256" key="6">
    <source>
        <dbReference type="ARBA" id="ARBA00023065"/>
    </source>
</evidence>
<dbReference type="GO" id="GO:0009279">
    <property type="term" value="C:cell outer membrane"/>
    <property type="evidence" value="ECO:0007669"/>
    <property type="project" value="UniProtKB-SubCell"/>
</dbReference>
<keyword evidence="6" id="KW-0406">Ion transport</keyword>